<dbReference type="RefSeq" id="WP_377381105.1">
    <property type="nucleotide sequence ID" value="NZ_JBHSSW010000066.1"/>
</dbReference>
<dbReference type="SUPFAM" id="SSF88659">
    <property type="entry name" value="Sigma3 and sigma4 domains of RNA polymerase sigma factors"/>
    <property type="match status" value="1"/>
</dbReference>
<proteinExistence type="predicted"/>
<dbReference type="InterPro" id="IPR013324">
    <property type="entry name" value="RNA_pol_sigma_r3/r4-like"/>
</dbReference>
<dbReference type="Proteomes" id="UP001596303">
    <property type="component" value="Unassembled WGS sequence"/>
</dbReference>
<organism evidence="2 3">
    <name type="scientific">Ponticaulis profundi</name>
    <dbReference type="NCBI Taxonomy" id="2665222"/>
    <lineage>
        <taxon>Bacteria</taxon>
        <taxon>Pseudomonadati</taxon>
        <taxon>Pseudomonadota</taxon>
        <taxon>Alphaproteobacteria</taxon>
        <taxon>Hyphomonadales</taxon>
        <taxon>Hyphomonadaceae</taxon>
        <taxon>Ponticaulis</taxon>
    </lineage>
</organism>
<dbReference type="NCBIfam" id="TIGR02999">
    <property type="entry name" value="Sig-70_X6"/>
    <property type="match status" value="1"/>
</dbReference>
<evidence type="ECO:0000313" key="2">
    <source>
        <dbReference type="EMBL" id="MFC6199734.1"/>
    </source>
</evidence>
<dbReference type="InterPro" id="IPR053812">
    <property type="entry name" value="HTH_Sigma70_ECF-like"/>
</dbReference>
<dbReference type="InterPro" id="IPR014284">
    <property type="entry name" value="RNA_pol_sigma-70_dom"/>
</dbReference>
<evidence type="ECO:0000259" key="1">
    <source>
        <dbReference type="Pfam" id="PF07638"/>
    </source>
</evidence>
<evidence type="ECO:0000313" key="3">
    <source>
        <dbReference type="Proteomes" id="UP001596303"/>
    </source>
</evidence>
<accession>A0ABW1SE89</accession>
<dbReference type="Gene3D" id="1.10.10.10">
    <property type="entry name" value="Winged helix-like DNA-binding domain superfamily/Winged helix DNA-binding domain"/>
    <property type="match status" value="1"/>
</dbReference>
<comment type="caution">
    <text evidence="2">The sequence shown here is derived from an EMBL/GenBank/DDBJ whole genome shotgun (WGS) entry which is preliminary data.</text>
</comment>
<gene>
    <name evidence="2" type="ORF">ACFQDM_16765</name>
</gene>
<dbReference type="Pfam" id="PF07638">
    <property type="entry name" value="Sigma70_ECF"/>
    <property type="match status" value="1"/>
</dbReference>
<dbReference type="EMBL" id="JBHSSW010000066">
    <property type="protein sequence ID" value="MFC6199734.1"/>
    <property type="molecule type" value="Genomic_DNA"/>
</dbReference>
<dbReference type="NCBIfam" id="TIGR02937">
    <property type="entry name" value="sigma70-ECF"/>
    <property type="match status" value="1"/>
</dbReference>
<sequence length="197" mass="22653">MDGSFLSDRAIWEEEDCLSASFLFEKHYDELLRLARQIRRRRMTHDTYLTGDLLHDAYMKLKQDHEWREKDHFLASIALALRHTLVSHARTRLAAKRGGGVKPESLDDVDPADDHTSAQLDRMLDVNASLEDLAVESPRLVKVIDCRFFAGYTEEETADLLGVTSRTVRRDWEKARAYLKLRFELAGKPNPQPDANA</sequence>
<keyword evidence="3" id="KW-1185">Reference proteome</keyword>
<feature type="domain" description="RNA polymerase sigma-70 ECF-like HTH" evidence="1">
    <location>
        <begin position="20"/>
        <end position="180"/>
    </location>
</feature>
<dbReference type="InterPro" id="IPR011517">
    <property type="entry name" value="RNA_pol_sigma70_ECF-like"/>
</dbReference>
<dbReference type="InterPro" id="IPR036388">
    <property type="entry name" value="WH-like_DNA-bd_sf"/>
</dbReference>
<reference evidence="3" key="1">
    <citation type="journal article" date="2019" name="Int. J. Syst. Evol. Microbiol.">
        <title>The Global Catalogue of Microorganisms (GCM) 10K type strain sequencing project: providing services to taxonomists for standard genome sequencing and annotation.</title>
        <authorList>
            <consortium name="The Broad Institute Genomics Platform"/>
            <consortium name="The Broad Institute Genome Sequencing Center for Infectious Disease"/>
            <person name="Wu L."/>
            <person name="Ma J."/>
        </authorList>
    </citation>
    <scope>NUCLEOTIDE SEQUENCE [LARGE SCALE GENOMIC DNA]</scope>
    <source>
        <strain evidence="3">CGMCC-1.15741</strain>
    </source>
</reference>
<protein>
    <submittedName>
        <fullName evidence="2">ECF-type sigma factor</fullName>
    </submittedName>
</protein>
<name>A0ABW1SE89_9PROT</name>